<dbReference type="InterPro" id="IPR029055">
    <property type="entry name" value="Ntn_hydrolases_N"/>
</dbReference>
<dbReference type="InterPro" id="IPR014729">
    <property type="entry name" value="Rossmann-like_a/b/a_fold"/>
</dbReference>
<proteinExistence type="predicted"/>
<organism evidence="3 4">
    <name type="scientific">Streptomyces wadayamensis</name>
    <dbReference type="NCBI Taxonomy" id="141454"/>
    <lineage>
        <taxon>Bacteria</taxon>
        <taxon>Bacillati</taxon>
        <taxon>Actinomycetota</taxon>
        <taxon>Actinomycetes</taxon>
        <taxon>Kitasatosporales</taxon>
        <taxon>Streptomycetaceae</taxon>
        <taxon>Streptomyces</taxon>
    </lineage>
</organism>
<dbReference type="InterPro" id="IPR001962">
    <property type="entry name" value="Asn_synthase"/>
</dbReference>
<dbReference type="Proteomes" id="UP000027443">
    <property type="component" value="Unassembled WGS sequence"/>
</dbReference>
<reference evidence="3 4" key="1">
    <citation type="submission" date="2014-03" db="EMBL/GenBank/DDBJ databases">
        <title>Genome Sequence of Streptomyces wadayamensis A23 strain, an endophytic actinobacteria from Citrus reticulata.</title>
        <authorList>
            <person name="de Oliveira L.G."/>
            <person name="Tormet G.D."/>
            <person name="Marcon J."/>
            <person name="Samborsky M."/>
            <person name="Araujo W.L."/>
            <person name="de Azevedo J.L."/>
        </authorList>
    </citation>
    <scope>NUCLEOTIDE SEQUENCE [LARGE SCALE GENOMIC DNA]</scope>
    <source>
        <strain evidence="3 4">A23</strain>
    </source>
</reference>
<evidence type="ECO:0000313" key="4">
    <source>
        <dbReference type="Proteomes" id="UP000027443"/>
    </source>
</evidence>
<feature type="region of interest" description="Disordered" evidence="1">
    <location>
        <begin position="1"/>
        <end position="21"/>
    </location>
</feature>
<dbReference type="Pfam" id="PF00733">
    <property type="entry name" value="Asn_synthase"/>
    <property type="match status" value="1"/>
</dbReference>
<evidence type="ECO:0000259" key="2">
    <source>
        <dbReference type="Pfam" id="PF00733"/>
    </source>
</evidence>
<comment type="caution">
    <text evidence="3">The sequence shown here is derived from an EMBL/GenBank/DDBJ whole genome shotgun (WGS) entry which is preliminary data.</text>
</comment>
<dbReference type="SUPFAM" id="SSF52402">
    <property type="entry name" value="Adenine nucleotide alpha hydrolases-like"/>
    <property type="match status" value="1"/>
</dbReference>
<protein>
    <recommendedName>
        <fullName evidence="2">Asparagine synthetase domain-containing protein</fullName>
    </recommendedName>
</protein>
<evidence type="ECO:0000313" key="3">
    <source>
        <dbReference type="EMBL" id="KDR61037.1"/>
    </source>
</evidence>
<dbReference type="Gene3D" id="3.40.50.620">
    <property type="entry name" value="HUPs"/>
    <property type="match status" value="1"/>
</dbReference>
<dbReference type="SUPFAM" id="SSF56235">
    <property type="entry name" value="N-terminal nucleophile aminohydrolases (Ntn hydrolases)"/>
    <property type="match status" value="1"/>
</dbReference>
<feature type="domain" description="Asparagine synthetase" evidence="2">
    <location>
        <begin position="197"/>
        <end position="540"/>
    </location>
</feature>
<accession>A0ABR4S5W8</accession>
<dbReference type="EMBL" id="JHDU01000034">
    <property type="protein sequence ID" value="KDR61037.1"/>
    <property type="molecule type" value="Genomic_DNA"/>
</dbReference>
<gene>
    <name evidence="3" type="ORF">DC60_09155</name>
</gene>
<feature type="compositionally biased region" description="Gly residues" evidence="1">
    <location>
        <begin position="1"/>
        <end position="17"/>
    </location>
</feature>
<dbReference type="Gene3D" id="3.60.20.10">
    <property type="entry name" value="Glutamine Phosphoribosylpyrophosphate, subunit 1, domain 1"/>
    <property type="match status" value="1"/>
</dbReference>
<name>A0ABR4S5W8_9ACTN</name>
<dbReference type="NCBIfam" id="NF033561">
    <property type="entry name" value="macrolact_Ik_Al"/>
    <property type="match status" value="1"/>
</dbReference>
<evidence type="ECO:0000256" key="1">
    <source>
        <dbReference type="SAM" id="MobiDB-lite"/>
    </source>
</evidence>
<dbReference type="RefSeq" id="WP_049978436.1">
    <property type="nucleotide sequence ID" value="NZ_JHDU01000034.1"/>
</dbReference>
<keyword evidence="4" id="KW-1185">Reference proteome</keyword>
<sequence length="560" mass="58908">MSNGMRGTGGGQPGGTGSAVVPQGARVRWSDPLWWTVGNWAGRLLCLGAGQSARIAVFGVSEAGAADLARALAAPDLGAAVRGWPGAFGVVRAVDGRVEVLADAVGTVPVYWTRTATGVVWSTHARALAALAGDGPDPAWLAAYLRDQRVPAARSAFAHVHRVPPGQGLVLTERGAGVSPWWSAPAPGPYMGAVARLRTALTGAVRVRTGAGEPVSTDLAGMDSTTLTVLAERYGPVTGITAHPRGVTAGGDLDFARTLTLPQLTRRTFELTDRHLPFAEAELPATDQPPLSAHLWAMFSAQLAAGLPVHLTGDGGDHLFQPAPTHLADLVAHGRLLRAARDAGQWARLRRISPVPLLRDAFARDVAALAASGVGATAPWLTPGTACHRDPVDRNAAAALTDSLRAAARRAQADTELAASAGVELHNPYHDAAVLDAVLTARSWERVSSTRYKPLLVDAFGDLLPARHRARTTKGTFETSFHTGVRARLPHLLDHCDGHLAALGLIRPERLRAALHRAALGARTPWRALLAVYGAEIWLRAVGNAPAPTWTVLTPARRTP</sequence>